<gene>
    <name evidence="8" type="ORF">E3J95_05315</name>
</gene>
<organism evidence="8 9">
    <name type="scientific">Aerophobetes bacterium</name>
    <dbReference type="NCBI Taxonomy" id="2030807"/>
    <lineage>
        <taxon>Bacteria</taxon>
        <taxon>Candidatus Aerophobota</taxon>
    </lineage>
</organism>
<name>A0A523QHR0_UNCAE</name>
<evidence type="ECO:0000313" key="9">
    <source>
        <dbReference type="Proteomes" id="UP000320781"/>
    </source>
</evidence>
<reference evidence="8 9" key="1">
    <citation type="submission" date="2019-03" db="EMBL/GenBank/DDBJ databases">
        <title>Metabolic potential of uncultured bacteria and archaea associated with petroleum seepage in deep-sea sediments.</title>
        <authorList>
            <person name="Dong X."/>
            <person name="Hubert C."/>
        </authorList>
    </citation>
    <scope>NUCLEOTIDE SEQUENCE [LARGE SCALE GENOMIC DNA]</scope>
    <source>
        <strain evidence="8">E44_bin92</strain>
    </source>
</reference>
<dbReference type="PRINTS" id="PR00420">
    <property type="entry name" value="RNGMNOXGNASE"/>
</dbReference>
<evidence type="ECO:0000313" key="8">
    <source>
        <dbReference type="EMBL" id="TES85061.1"/>
    </source>
</evidence>
<accession>A0A523QHR0</accession>
<keyword evidence="3" id="KW-0285">Flavoprotein</keyword>
<dbReference type="PANTHER" id="PTHR43624:SF2">
    <property type="entry name" value="ELECTRON TRANSFER FLAVOPROTEIN-QUINONE OXIDOREDUCTASE YDIS-RELATED"/>
    <property type="match status" value="1"/>
</dbReference>
<evidence type="ECO:0000256" key="3">
    <source>
        <dbReference type="ARBA" id="ARBA00022630"/>
    </source>
</evidence>
<dbReference type="PANTHER" id="PTHR43624">
    <property type="entry name" value="ELECTRON TRANSFER FLAVOPROTEIN-QUINONE OXIDOREDUCTASE YDIS-RELATED"/>
    <property type="match status" value="1"/>
</dbReference>
<comment type="similarity">
    <text evidence="2">Belongs to the ETF-QO/FixC family.</text>
</comment>
<evidence type="ECO:0000259" key="6">
    <source>
        <dbReference type="Pfam" id="PF00890"/>
    </source>
</evidence>
<dbReference type="InterPro" id="IPR003953">
    <property type="entry name" value="FAD-dep_OxRdtase_2_FAD-bd"/>
</dbReference>
<proteinExistence type="inferred from homology"/>
<dbReference type="Gene3D" id="3.50.50.60">
    <property type="entry name" value="FAD/NAD(P)-binding domain"/>
    <property type="match status" value="1"/>
</dbReference>
<evidence type="ECO:0000256" key="2">
    <source>
        <dbReference type="ARBA" id="ARBA00006796"/>
    </source>
</evidence>
<dbReference type="AlphaFoldDB" id="A0A523QHR0"/>
<dbReference type="Pfam" id="PF26311">
    <property type="entry name" value="ETF-QO_FixC_C"/>
    <property type="match status" value="1"/>
</dbReference>
<sequence length="434" mass="47481">MWVIIVKQRFDAIVVGAGPSGCACGYSPAKAGLETLVVERGKFAGAKNMWGGAFYGPTLFQLFPHFWEEAPIERYILRHRFSLLTQDSSLSAEFTTKKFGEPPYNGFSVLRAKFDRWFASKAEQAGAIIATGLQAEDLIWDRNTVAGIKAGGDELPASVVIACDGVNSDLTDKAGLRGKLSSRDIKQGVKEVIQIPRQLLEQRFNLSGEEGIAWEFIGSFTRGIPGGAFIYTNKESLSVGIVAQLSALCEKKIGANDLLEDFKQHPSVAPLLAGGNLVEYSAHLIPTSGKAMIPTLYSDGFLVAGDAASFVLATGLTLEGANFAIASGTAAAEAVIRAKQKRDFSKKSLSCYPELLKQSFVLKDLKTFKKASFFLENSRIYSQYPELACDLANKIFTNDGKPRKKIWKLLKNSMKDRVAFLEILRDLIQIKRAL</sequence>
<feature type="domain" description="FAD-dependent oxidoreductase 2 FAD-binding" evidence="6">
    <location>
        <begin position="11"/>
        <end position="48"/>
    </location>
</feature>
<keyword evidence="4" id="KW-0274">FAD</keyword>
<evidence type="ECO:0000256" key="5">
    <source>
        <dbReference type="ARBA" id="ARBA00023002"/>
    </source>
</evidence>
<comment type="cofactor">
    <cofactor evidence="1">
        <name>FAD</name>
        <dbReference type="ChEBI" id="CHEBI:57692"/>
    </cofactor>
</comment>
<dbReference type="GO" id="GO:0016491">
    <property type="term" value="F:oxidoreductase activity"/>
    <property type="evidence" value="ECO:0007669"/>
    <property type="project" value="UniProtKB-KW"/>
</dbReference>
<dbReference type="InterPro" id="IPR036188">
    <property type="entry name" value="FAD/NAD-bd_sf"/>
</dbReference>
<feature type="domain" description="FixC-like C-terminal" evidence="7">
    <location>
        <begin position="372"/>
        <end position="433"/>
    </location>
</feature>
<dbReference type="PROSITE" id="PS51257">
    <property type="entry name" value="PROKAR_LIPOPROTEIN"/>
    <property type="match status" value="1"/>
</dbReference>
<dbReference type="EMBL" id="SOKU01000261">
    <property type="protein sequence ID" value="TES85061.1"/>
    <property type="molecule type" value="Genomic_DNA"/>
</dbReference>
<comment type="caution">
    <text evidence="8">The sequence shown here is derived from an EMBL/GenBank/DDBJ whole genome shotgun (WGS) entry which is preliminary data.</text>
</comment>
<dbReference type="Pfam" id="PF00890">
    <property type="entry name" value="FAD_binding_2"/>
    <property type="match status" value="1"/>
</dbReference>
<dbReference type="InterPro" id="IPR059103">
    <property type="entry name" value="FixC-like_C"/>
</dbReference>
<protein>
    <submittedName>
        <fullName evidence="8">FAD-binding protein</fullName>
    </submittedName>
</protein>
<dbReference type="Proteomes" id="UP000320781">
    <property type="component" value="Unassembled WGS sequence"/>
</dbReference>
<dbReference type="SUPFAM" id="SSF54373">
    <property type="entry name" value="FAD-linked reductases, C-terminal domain"/>
    <property type="match status" value="1"/>
</dbReference>
<keyword evidence="5" id="KW-0560">Oxidoreductase</keyword>
<evidence type="ECO:0000256" key="1">
    <source>
        <dbReference type="ARBA" id="ARBA00001974"/>
    </source>
</evidence>
<evidence type="ECO:0000259" key="7">
    <source>
        <dbReference type="Pfam" id="PF26311"/>
    </source>
</evidence>
<dbReference type="InterPro" id="IPR039651">
    <property type="entry name" value="FixC-like"/>
</dbReference>
<evidence type="ECO:0000256" key="4">
    <source>
        <dbReference type="ARBA" id="ARBA00022827"/>
    </source>
</evidence>
<dbReference type="SUPFAM" id="SSF51905">
    <property type="entry name" value="FAD/NAD(P)-binding domain"/>
    <property type="match status" value="1"/>
</dbReference>